<dbReference type="Pfam" id="PF00144">
    <property type="entry name" value="Beta-lactamase"/>
    <property type="match status" value="1"/>
</dbReference>
<feature type="transmembrane region" description="Helical" evidence="1">
    <location>
        <begin position="519"/>
        <end position="541"/>
    </location>
</feature>
<keyword evidence="4" id="KW-0378">Hydrolase</keyword>
<proteinExistence type="predicted"/>
<protein>
    <submittedName>
        <fullName evidence="4">Class A beta-lactamase-related serine hydrolase</fullName>
    </submittedName>
</protein>
<gene>
    <name evidence="4" type="ORF">D7V93_02315</name>
</gene>
<feature type="domain" description="Beta-lactamase-related" evidence="3">
    <location>
        <begin position="36"/>
        <end position="356"/>
    </location>
</feature>
<evidence type="ECO:0000313" key="5">
    <source>
        <dbReference type="Proteomes" id="UP000272888"/>
    </source>
</evidence>
<keyword evidence="1" id="KW-0472">Membrane</keyword>
<dbReference type="Proteomes" id="UP000272888">
    <property type="component" value="Unassembled WGS sequence"/>
</dbReference>
<comment type="caution">
    <text evidence="4">The sequence shown here is derived from an EMBL/GenBank/DDBJ whole genome shotgun (WGS) entry which is preliminary data.</text>
</comment>
<feature type="transmembrane region" description="Helical" evidence="1">
    <location>
        <begin position="547"/>
        <end position="571"/>
    </location>
</feature>
<keyword evidence="1" id="KW-0812">Transmembrane</keyword>
<organism evidence="4 5">
    <name type="scientific">Corallococcus llansteffanensis</name>
    <dbReference type="NCBI Taxonomy" id="2316731"/>
    <lineage>
        <taxon>Bacteria</taxon>
        <taxon>Pseudomonadati</taxon>
        <taxon>Myxococcota</taxon>
        <taxon>Myxococcia</taxon>
        <taxon>Myxococcales</taxon>
        <taxon>Cystobacterineae</taxon>
        <taxon>Myxococcaceae</taxon>
        <taxon>Corallococcus</taxon>
    </lineage>
</organism>
<dbReference type="GO" id="GO:0016787">
    <property type="term" value="F:hydrolase activity"/>
    <property type="evidence" value="ECO:0007669"/>
    <property type="project" value="UniProtKB-KW"/>
</dbReference>
<dbReference type="RefSeq" id="WP_120641779.1">
    <property type="nucleotide sequence ID" value="NZ_RAWB01000013.1"/>
</dbReference>
<keyword evidence="5" id="KW-1185">Reference proteome</keyword>
<dbReference type="InterPro" id="IPR012338">
    <property type="entry name" value="Beta-lactam/transpept-like"/>
</dbReference>
<feature type="signal peptide" evidence="2">
    <location>
        <begin position="1"/>
        <end position="20"/>
    </location>
</feature>
<name>A0A3A8QJA3_9BACT</name>
<feature type="chain" id="PRO_5017312607" evidence="2">
    <location>
        <begin position="21"/>
        <end position="610"/>
    </location>
</feature>
<dbReference type="InterPro" id="IPR001466">
    <property type="entry name" value="Beta-lactam-related"/>
</dbReference>
<evidence type="ECO:0000313" key="4">
    <source>
        <dbReference type="EMBL" id="RKH67801.1"/>
    </source>
</evidence>
<dbReference type="PANTHER" id="PTHR46825">
    <property type="entry name" value="D-ALANYL-D-ALANINE-CARBOXYPEPTIDASE/ENDOPEPTIDASE AMPH"/>
    <property type="match status" value="1"/>
</dbReference>
<dbReference type="InterPro" id="IPR050491">
    <property type="entry name" value="AmpC-like"/>
</dbReference>
<reference evidence="5" key="1">
    <citation type="submission" date="2018-09" db="EMBL/GenBank/DDBJ databases">
        <authorList>
            <person name="Livingstone P.G."/>
            <person name="Whitworth D.E."/>
        </authorList>
    </citation>
    <scope>NUCLEOTIDE SEQUENCE [LARGE SCALE GENOMIC DNA]</scope>
    <source>
        <strain evidence="5">CA051B</strain>
    </source>
</reference>
<dbReference type="SUPFAM" id="SSF56601">
    <property type="entry name" value="beta-lactamase/transpeptidase-like"/>
    <property type="match status" value="1"/>
</dbReference>
<keyword evidence="1" id="KW-1133">Transmembrane helix</keyword>
<evidence type="ECO:0000259" key="3">
    <source>
        <dbReference type="Pfam" id="PF00144"/>
    </source>
</evidence>
<dbReference type="PANTHER" id="PTHR46825:SF8">
    <property type="entry name" value="BETA-LACTAMASE-RELATED"/>
    <property type="match status" value="1"/>
</dbReference>
<dbReference type="Gene3D" id="3.40.710.10">
    <property type="entry name" value="DD-peptidase/beta-lactamase superfamily"/>
    <property type="match status" value="1"/>
</dbReference>
<evidence type="ECO:0000256" key="1">
    <source>
        <dbReference type="SAM" id="Phobius"/>
    </source>
</evidence>
<feature type="transmembrane region" description="Helical" evidence="1">
    <location>
        <begin position="480"/>
        <end position="498"/>
    </location>
</feature>
<accession>A0A3A8QJA3</accession>
<dbReference type="EMBL" id="RAWB01000013">
    <property type="protein sequence ID" value="RKH67801.1"/>
    <property type="molecule type" value="Genomic_DNA"/>
</dbReference>
<sequence>MKGLAPLWAFALLVPTLALATTAPARPGPATPAELRQSLTALLARHHIPGASYAVFDRRGTVLSEVIGLADSGTRAPVTDGTLFRLGSVTKTVTAIAIMQLVEQGHFGLQTPVSELLPDAPIRNPFGDSDPVRVLHLLTHTAGFDDMHAKAFFSPVERRGRHLESSLQHPEPLTVRWRPGMHESYSNPGYVLLGAILEAHYQKPWDEIVTARVLGPLGITQVATLATQAAQRDHASGHSGIDMHRTPVFFEQTQADGALWCTATDLATLGRFMLTDGASAPGVLRPETVRAMKQVQSTEGARAGLAYGAGLGLHHRIVRATLWQGHAGGVLGAKASMHFHAEQGMGYVLLVNSENELRKLEEPLADFISHQTQWKPSAPTLHPLTGDVDGWYRLVNPRISLLGLPTYLLSTGQVTVQADTLTLEPILPGFGYQATLKHHGDGLLADVDYGEVINGVLVRNGDGATVGLETGGDYLQRTSMAAAVFPLVSVLVSLALLLSTPFGRRTSLRNRWVRRLPCLALLSLVLGVICAANLELTLLAHKNWQTVGVWAASVLFPALGVAGVVLSVRTWRQEPATVARWRCLLGSASVVCLSTWLAKFGLFSFALWRW</sequence>
<keyword evidence="2" id="KW-0732">Signal</keyword>
<evidence type="ECO:0000256" key="2">
    <source>
        <dbReference type="SAM" id="SignalP"/>
    </source>
</evidence>
<dbReference type="AlphaFoldDB" id="A0A3A8QJA3"/>
<feature type="transmembrane region" description="Helical" evidence="1">
    <location>
        <begin position="583"/>
        <end position="608"/>
    </location>
</feature>